<reference evidence="2" key="1">
    <citation type="submission" date="2022-03" db="EMBL/GenBank/DDBJ databases">
        <authorList>
            <person name="Santos J.D.N."/>
            <person name="Kallscheuer N."/>
            <person name="Jogler C."/>
            <person name="Lage O.M."/>
        </authorList>
    </citation>
    <scope>NUCLEOTIDE SEQUENCE</scope>
    <source>
        <strain evidence="2">M600PL45_2</strain>
    </source>
</reference>
<evidence type="ECO:0000313" key="3">
    <source>
        <dbReference type="Proteomes" id="UP001166784"/>
    </source>
</evidence>
<sequence>MTDRRLAGARVPVTVPGRAAANMGRQVHSGKGGDGCGDDGVRAHAGSVPGTPKRPRPPSDG</sequence>
<dbReference type="RefSeq" id="WP_241058523.1">
    <property type="nucleotide sequence ID" value="NZ_JAKWJU010000002.1"/>
</dbReference>
<comment type="caution">
    <text evidence="2">The sequence shown here is derived from an EMBL/GenBank/DDBJ whole genome shotgun (WGS) entry which is preliminary data.</text>
</comment>
<dbReference type="EMBL" id="JAKWJU010000002">
    <property type="protein sequence ID" value="MCH6160452.1"/>
    <property type="molecule type" value="Genomic_DNA"/>
</dbReference>
<keyword evidence="3" id="KW-1185">Reference proteome</keyword>
<evidence type="ECO:0000256" key="1">
    <source>
        <dbReference type="SAM" id="MobiDB-lite"/>
    </source>
</evidence>
<protein>
    <submittedName>
        <fullName evidence="2">Uncharacterized protein</fullName>
    </submittedName>
</protein>
<reference evidence="2" key="2">
    <citation type="journal article" date="2023" name="Int. J. Syst. Evol. Microbiol.">
        <title>Streptomyces marispadix sp. nov., isolated from marine beach sediment of the Northern Coast of Portugal.</title>
        <authorList>
            <person name="dos Santos J.D.N."/>
            <person name="Vitorino I.R."/>
            <person name="Kallscheuer N."/>
            <person name="Srivastava A."/>
            <person name="Krautwurst S."/>
            <person name="Marz M."/>
            <person name="Jogler C."/>
            <person name="Lobo Da Cunha A."/>
            <person name="Catita J."/>
            <person name="Goncalves H."/>
            <person name="Gonzalez I."/>
            <person name="Reyes F."/>
            <person name="Lage O.M."/>
        </authorList>
    </citation>
    <scope>NUCLEOTIDE SEQUENCE</scope>
    <source>
        <strain evidence="2">M600PL45_2</strain>
    </source>
</reference>
<proteinExistence type="predicted"/>
<name>A0ABS9SW03_9ACTN</name>
<evidence type="ECO:0000313" key="2">
    <source>
        <dbReference type="EMBL" id="MCH6160452.1"/>
    </source>
</evidence>
<dbReference type="Proteomes" id="UP001166784">
    <property type="component" value="Unassembled WGS sequence"/>
</dbReference>
<feature type="region of interest" description="Disordered" evidence="1">
    <location>
        <begin position="17"/>
        <end position="61"/>
    </location>
</feature>
<gene>
    <name evidence="2" type="ORF">MMA15_08510</name>
</gene>
<organism evidence="2 3">
    <name type="scientific">Streptomyces marispadix</name>
    <dbReference type="NCBI Taxonomy" id="2922868"/>
    <lineage>
        <taxon>Bacteria</taxon>
        <taxon>Bacillati</taxon>
        <taxon>Actinomycetota</taxon>
        <taxon>Actinomycetes</taxon>
        <taxon>Kitasatosporales</taxon>
        <taxon>Streptomycetaceae</taxon>
        <taxon>Streptomyces</taxon>
    </lineage>
</organism>
<accession>A0ABS9SW03</accession>